<organism evidence="2 3">
    <name type="scientific">Penicillium alfredii</name>
    <dbReference type="NCBI Taxonomy" id="1506179"/>
    <lineage>
        <taxon>Eukaryota</taxon>
        <taxon>Fungi</taxon>
        <taxon>Dikarya</taxon>
        <taxon>Ascomycota</taxon>
        <taxon>Pezizomycotina</taxon>
        <taxon>Eurotiomycetes</taxon>
        <taxon>Eurotiomycetidae</taxon>
        <taxon>Eurotiales</taxon>
        <taxon>Aspergillaceae</taxon>
        <taxon>Penicillium</taxon>
    </lineage>
</organism>
<feature type="region of interest" description="Disordered" evidence="1">
    <location>
        <begin position="1"/>
        <end position="80"/>
    </location>
</feature>
<proteinExistence type="predicted"/>
<dbReference type="OrthoDB" id="21214at2759"/>
<evidence type="ECO:0000256" key="1">
    <source>
        <dbReference type="SAM" id="MobiDB-lite"/>
    </source>
</evidence>
<dbReference type="Proteomes" id="UP001141434">
    <property type="component" value="Unassembled WGS sequence"/>
</dbReference>
<evidence type="ECO:0000313" key="2">
    <source>
        <dbReference type="EMBL" id="KAJ5091562.1"/>
    </source>
</evidence>
<feature type="compositionally biased region" description="Basic and acidic residues" evidence="1">
    <location>
        <begin position="1"/>
        <end position="11"/>
    </location>
</feature>
<dbReference type="AlphaFoldDB" id="A0A9W9K489"/>
<protein>
    <submittedName>
        <fullName evidence="2">Uncharacterized protein</fullName>
    </submittedName>
</protein>
<reference evidence="2" key="1">
    <citation type="submission" date="2022-11" db="EMBL/GenBank/DDBJ databases">
        <authorList>
            <person name="Petersen C."/>
        </authorList>
    </citation>
    <scope>NUCLEOTIDE SEQUENCE</scope>
    <source>
        <strain evidence="2">IBT 34128</strain>
    </source>
</reference>
<evidence type="ECO:0000313" key="3">
    <source>
        <dbReference type="Proteomes" id="UP001141434"/>
    </source>
</evidence>
<reference evidence="2" key="2">
    <citation type="journal article" date="2023" name="IMA Fungus">
        <title>Comparative genomic study of the Penicillium genus elucidates a diverse pangenome and 15 lateral gene transfer events.</title>
        <authorList>
            <person name="Petersen C."/>
            <person name="Sorensen T."/>
            <person name="Nielsen M.R."/>
            <person name="Sondergaard T.E."/>
            <person name="Sorensen J.L."/>
            <person name="Fitzpatrick D.A."/>
            <person name="Frisvad J.C."/>
            <person name="Nielsen K.L."/>
        </authorList>
    </citation>
    <scope>NUCLEOTIDE SEQUENCE</scope>
    <source>
        <strain evidence="2">IBT 34128</strain>
    </source>
</reference>
<dbReference type="PANTHER" id="PTHR39472">
    <property type="entry name" value="EXPRESSED PROTEIN"/>
    <property type="match status" value="1"/>
</dbReference>
<dbReference type="GeneID" id="81396129"/>
<feature type="compositionally biased region" description="Basic residues" evidence="1">
    <location>
        <begin position="66"/>
        <end position="75"/>
    </location>
</feature>
<dbReference type="RefSeq" id="XP_056509760.1">
    <property type="nucleotide sequence ID" value="XM_056656960.1"/>
</dbReference>
<name>A0A9W9K489_9EURO</name>
<sequence length="414" mass="46273">MSDAVEFHRSAGAEAPEPNLFGTGSRPDNEGADTSLATFKRNDDPAIELPDLAPSPPPPSKAPFTRGHRRRSTHVTRRDLEKFQKEVLGVENHASWYDEDSGTSRPIDPYDPQLEELNRAFALADMSMNSNTPGSSMYSGYDGSPGTPNMGGIPRQPMSPALSHTSSQVNGGGMGAMNTGIPMNAGHQMDLHHLYEMVMELSEVLRNNRDVTKNIVSSAEEIMKHGSSDSANPAVQQMNGEISGRLSFKSCYHGFHLLTIVTAARIAELERALSKEKRLAEDLKREQMENTKLIGDYEAGVSTMVEQIRNYCQNNNMHFLYQKNHYNNLLQAERDAHLESRLDRDYWHAQTMKCAEMIRNAHRLRSEEEDLPVRIVAGLQNEVRAYRNALGMEPEKPEDEYGWEILKDLSSSAG</sequence>
<comment type="caution">
    <text evidence="2">The sequence shown here is derived from an EMBL/GenBank/DDBJ whole genome shotgun (WGS) entry which is preliminary data.</text>
</comment>
<accession>A0A9W9K489</accession>
<dbReference type="PANTHER" id="PTHR39472:SF1">
    <property type="entry name" value="EXPRESSED PROTEIN"/>
    <property type="match status" value="1"/>
</dbReference>
<keyword evidence="3" id="KW-1185">Reference proteome</keyword>
<gene>
    <name evidence="2" type="ORF">NUU61_006432</name>
</gene>
<dbReference type="EMBL" id="JAPMSZ010000009">
    <property type="protein sequence ID" value="KAJ5091562.1"/>
    <property type="molecule type" value="Genomic_DNA"/>
</dbReference>